<evidence type="ECO:0000313" key="3">
    <source>
        <dbReference type="EMBL" id="SPC86941.1"/>
    </source>
</evidence>
<evidence type="ECO:0000256" key="1">
    <source>
        <dbReference type="SAM" id="MobiDB-lite"/>
    </source>
</evidence>
<dbReference type="SUPFAM" id="SSF81383">
    <property type="entry name" value="F-box domain"/>
    <property type="match status" value="1"/>
</dbReference>
<dbReference type="Pfam" id="PF00646">
    <property type="entry name" value="F-box"/>
    <property type="match status" value="1"/>
</dbReference>
<feature type="region of interest" description="Disordered" evidence="1">
    <location>
        <begin position="1"/>
        <end position="24"/>
    </location>
</feature>
<proteinExistence type="predicted"/>
<dbReference type="Pfam" id="PF23622">
    <property type="entry name" value="LRR_At1g61320_AtMIF1"/>
    <property type="match status" value="1"/>
</dbReference>
<dbReference type="PROSITE" id="PS50181">
    <property type="entry name" value="FBOX"/>
    <property type="match status" value="1"/>
</dbReference>
<dbReference type="EMBL" id="OIVN01000888">
    <property type="protein sequence ID" value="SPC86941.1"/>
    <property type="molecule type" value="Genomic_DNA"/>
</dbReference>
<feature type="compositionally biased region" description="Basic and acidic residues" evidence="1">
    <location>
        <begin position="1"/>
        <end position="15"/>
    </location>
</feature>
<dbReference type="InterPro" id="IPR001810">
    <property type="entry name" value="F-box_dom"/>
</dbReference>
<organism evidence="3">
    <name type="scientific">Fagus sylvatica</name>
    <name type="common">Beechnut</name>
    <dbReference type="NCBI Taxonomy" id="28930"/>
    <lineage>
        <taxon>Eukaryota</taxon>
        <taxon>Viridiplantae</taxon>
        <taxon>Streptophyta</taxon>
        <taxon>Embryophyta</taxon>
        <taxon>Tracheophyta</taxon>
        <taxon>Spermatophyta</taxon>
        <taxon>Magnoliopsida</taxon>
        <taxon>eudicotyledons</taxon>
        <taxon>Gunneridae</taxon>
        <taxon>Pentapetalae</taxon>
        <taxon>rosids</taxon>
        <taxon>fabids</taxon>
        <taxon>Fagales</taxon>
        <taxon>Fagaceae</taxon>
        <taxon>Fagus</taxon>
    </lineage>
</organism>
<sequence>MELQRKHNEQEDDKISPMSSNSSGTFSFHKCGWRLRLWIQNLWDTYITYPSEKIEEEDRISQLPEPIIHKILFRLNTKAVARTSILSKTWQRACSSFHRIDFRENYFNAGDIECPNYSEEKNLEIRRKKNAFMNFIDDSLQSFLEQNLSMTKFTLKLTLHDLELVLPRVAKWLTFATERNVKKLDLSLVVKYFTDEHKSGEYVYYSLPHVVLEARTISVLRLSSCKLEPYNEFKFSDLKILDLRNVQLNEQVIQNLTLSCPLIEDFKLIRCHGFKDLKVSSLLRLNQFFVISCKKLSRIEIEAPSLQTFEFSNRKARRHCEFYLEGCKDLKTCTLRLHRRNNMIAELLQNLSAKCPTLEVLCIERYRLSRMKISCQTLKMLSLVDCKMEIVKISCQELKSLSLMGCKSLEAVELDTPNLVSLNCMMNKLPFYSINTTSLQEVGLTFDLSSSFTLCFDKLKELVGKFNGYEGLNLVIHSKCNGILLDELNENVLSLLINLEELRPKIVISSTSLSDSVERLLLDVPIETLSILSCSSNLLEVLNEKIVRRDFKSRCLHQHSLYDVKVENLDGEEDSENSKWIALLKLYETMDYQTTTFKLKWMSV</sequence>
<feature type="domain" description="F-box" evidence="2">
    <location>
        <begin position="57"/>
        <end position="105"/>
    </location>
</feature>
<dbReference type="InterPro" id="IPR053772">
    <property type="entry name" value="At1g61320/At1g61330-like"/>
</dbReference>
<dbReference type="PANTHER" id="PTHR34145:SF28">
    <property type="entry name" value="F-BOX DOMAIN-CONTAINING PROTEIN"/>
    <property type="match status" value="1"/>
</dbReference>
<evidence type="ECO:0000259" key="2">
    <source>
        <dbReference type="PROSITE" id="PS50181"/>
    </source>
</evidence>
<dbReference type="InterPro" id="IPR036047">
    <property type="entry name" value="F-box-like_dom_sf"/>
</dbReference>
<name>A0A2N9FJ41_FAGSY</name>
<dbReference type="PANTHER" id="PTHR34145">
    <property type="entry name" value="OS02G0105600 PROTEIN"/>
    <property type="match status" value="1"/>
</dbReference>
<accession>A0A2N9FJ41</accession>
<dbReference type="Gene3D" id="3.80.10.10">
    <property type="entry name" value="Ribonuclease Inhibitor"/>
    <property type="match status" value="1"/>
</dbReference>
<dbReference type="AlphaFoldDB" id="A0A2N9FJ41"/>
<dbReference type="InterPro" id="IPR055357">
    <property type="entry name" value="LRR_At1g61320_AtMIF1"/>
</dbReference>
<gene>
    <name evidence="3" type="ORF">FSB_LOCUS14823</name>
</gene>
<dbReference type="SUPFAM" id="SSF52047">
    <property type="entry name" value="RNI-like"/>
    <property type="match status" value="1"/>
</dbReference>
<reference evidence="3" key="1">
    <citation type="submission" date="2018-02" db="EMBL/GenBank/DDBJ databases">
        <authorList>
            <person name="Cohen D.B."/>
            <person name="Kent A.D."/>
        </authorList>
    </citation>
    <scope>NUCLEOTIDE SEQUENCE</scope>
</reference>
<dbReference type="InterPro" id="IPR032675">
    <property type="entry name" value="LRR_dom_sf"/>
</dbReference>
<protein>
    <recommendedName>
        <fullName evidence="2">F-box domain-containing protein</fullName>
    </recommendedName>
</protein>